<proteinExistence type="predicted"/>
<evidence type="ECO:0000313" key="5">
    <source>
        <dbReference type="Proteomes" id="UP000070620"/>
    </source>
</evidence>
<evidence type="ECO:0008006" key="6">
    <source>
        <dbReference type="Google" id="ProtNLM"/>
    </source>
</evidence>
<gene>
    <name evidence="4" type="ORF">AWW66_16080</name>
</gene>
<accession>A0A136PR83</accession>
<comment type="caution">
    <text evidence="4">The sequence shown here is derived from an EMBL/GenBank/DDBJ whole genome shotgun (WGS) entry which is preliminary data.</text>
</comment>
<keyword evidence="3" id="KW-1133">Transmembrane helix</keyword>
<keyword evidence="3" id="KW-0472">Membrane</keyword>
<evidence type="ECO:0000256" key="2">
    <source>
        <dbReference type="SAM" id="MobiDB-lite"/>
    </source>
</evidence>
<keyword evidence="1" id="KW-0175">Coiled coil</keyword>
<feature type="transmembrane region" description="Helical" evidence="3">
    <location>
        <begin position="85"/>
        <end position="104"/>
    </location>
</feature>
<feature type="region of interest" description="Disordered" evidence="2">
    <location>
        <begin position="402"/>
        <end position="444"/>
    </location>
</feature>
<sequence length="444" mass="50096">MDETVLRRVWHERARHTALGGTILGTALIAAFSMWFAVNQVIGRQSPWSLVPAAVWFLFILNFDRQIVTSMAGNMQRAGAMLARLALSLMIGFVVAEPLIMRIFETAIEEHIKEQRSTQLDTLRTSLLSCNGEKAATAEDTSTIEECRGYLLSFAQTPGSIRRELTGTRAEAKEFQGVVDRESGQLRTLRDAAAKECAGGRGTGFTGRPGDGPRCRQRTADADEYARTHPIEENTRKLADLRGRIVDLEEQLAGAVTTFEKTRDDQIAERVEQERRHQGPIGFLERLDALHDLSTSSAALFVSTWAVRLFFVAVDCLPMMAKFLSGASGYDRLYRVRSESRERIFTEEAATEERRFVDQYSAEREEIDNQARMRRAEHELTLQEHQVLLRSRRDRAVNDLADKLLREPRRQPTDPTDPASPATRRPAPDRNGQPERDVNAHVAF</sequence>
<dbReference type="Proteomes" id="UP000070620">
    <property type="component" value="Unassembled WGS sequence"/>
</dbReference>
<feature type="coiled-coil region" evidence="1">
    <location>
        <begin position="231"/>
        <end position="258"/>
    </location>
</feature>
<dbReference type="EMBL" id="LRQV01000054">
    <property type="protein sequence ID" value="KXK60943.1"/>
    <property type="molecule type" value="Genomic_DNA"/>
</dbReference>
<evidence type="ECO:0000256" key="3">
    <source>
        <dbReference type="SAM" id="Phobius"/>
    </source>
</evidence>
<keyword evidence="5" id="KW-1185">Reference proteome</keyword>
<evidence type="ECO:0000313" key="4">
    <source>
        <dbReference type="EMBL" id="KXK60943.1"/>
    </source>
</evidence>
<feature type="compositionally biased region" description="Low complexity" evidence="2">
    <location>
        <begin position="413"/>
        <end position="423"/>
    </location>
</feature>
<name>A0A136PR83_9ACTN</name>
<organism evidence="4 5">
    <name type="scientific">Micromonospora rosaria</name>
    <dbReference type="NCBI Taxonomy" id="47874"/>
    <lineage>
        <taxon>Bacteria</taxon>
        <taxon>Bacillati</taxon>
        <taxon>Actinomycetota</taxon>
        <taxon>Actinomycetes</taxon>
        <taxon>Micromonosporales</taxon>
        <taxon>Micromonosporaceae</taxon>
        <taxon>Micromonospora</taxon>
    </lineage>
</organism>
<feature type="transmembrane region" description="Helical" evidence="3">
    <location>
        <begin position="48"/>
        <end position="64"/>
    </location>
</feature>
<keyword evidence="3" id="KW-0812">Transmembrane</keyword>
<feature type="transmembrane region" description="Helical" evidence="3">
    <location>
        <begin position="17"/>
        <end position="36"/>
    </location>
</feature>
<protein>
    <recommendedName>
        <fullName evidence="6">DUF4407 domain-containing protein</fullName>
    </recommendedName>
</protein>
<dbReference type="AlphaFoldDB" id="A0A136PR83"/>
<feature type="compositionally biased region" description="Basic and acidic residues" evidence="2">
    <location>
        <begin position="426"/>
        <end position="444"/>
    </location>
</feature>
<feature type="compositionally biased region" description="Basic and acidic residues" evidence="2">
    <location>
        <begin position="402"/>
        <end position="412"/>
    </location>
</feature>
<dbReference type="InterPro" id="IPR025519">
    <property type="entry name" value="DUF4407"/>
</dbReference>
<dbReference type="Pfam" id="PF14362">
    <property type="entry name" value="DUF4407"/>
    <property type="match status" value="1"/>
</dbReference>
<reference evidence="4 5" key="1">
    <citation type="submission" date="2016-01" db="EMBL/GenBank/DDBJ databases">
        <title>Whole genome sequence and analysis of Micromonospora rosaria DSM 803, which can produce antibacterial substance rosamicin.</title>
        <authorList>
            <person name="Yang H."/>
            <person name="He X."/>
            <person name="Zhu D."/>
        </authorList>
    </citation>
    <scope>NUCLEOTIDE SEQUENCE [LARGE SCALE GENOMIC DNA]</scope>
    <source>
        <strain evidence="4 5">DSM 803</strain>
    </source>
</reference>
<evidence type="ECO:0000256" key="1">
    <source>
        <dbReference type="SAM" id="Coils"/>
    </source>
</evidence>